<dbReference type="HOGENOM" id="CLU_1018470_0_0_3"/>
<dbReference type="OrthoDB" id="6702050at2"/>
<evidence type="ECO:0000313" key="1">
    <source>
        <dbReference type="EMBL" id="AGY57147.1"/>
    </source>
</evidence>
<dbReference type="Proteomes" id="UP000017396">
    <property type="component" value="Chromosome"/>
</dbReference>
<dbReference type="EMBL" id="CP003587">
    <property type="protein sequence ID" value="AGY57147.1"/>
    <property type="molecule type" value="Genomic_DNA"/>
</dbReference>
<dbReference type="KEGG" id="glj:GKIL_0901"/>
<reference evidence="1 2" key="1">
    <citation type="journal article" date="2013" name="PLoS ONE">
        <title>Cultivation and Complete Genome Sequencing of Gloeobacter kilaueensis sp. nov., from a Lava Cave in Kilauea Caldera, Hawai'i.</title>
        <authorList>
            <person name="Saw J.H."/>
            <person name="Schatz M."/>
            <person name="Brown M.V."/>
            <person name="Kunkel D.D."/>
            <person name="Foster J.S."/>
            <person name="Shick H."/>
            <person name="Christensen S."/>
            <person name="Hou S."/>
            <person name="Wan X."/>
            <person name="Donachie S.P."/>
        </authorList>
    </citation>
    <scope>NUCLEOTIDE SEQUENCE [LARGE SCALE GENOMIC DNA]</scope>
    <source>
        <strain evidence="2">JS</strain>
    </source>
</reference>
<dbReference type="RefSeq" id="WP_023172205.1">
    <property type="nucleotide sequence ID" value="NC_022600.1"/>
</dbReference>
<protein>
    <submittedName>
        <fullName evidence="1">Uncharacterized protein</fullName>
    </submittedName>
</protein>
<dbReference type="STRING" id="1183438.GKIL_0901"/>
<proteinExistence type="predicted"/>
<dbReference type="AlphaFoldDB" id="U5QDV9"/>
<dbReference type="PATRIC" id="fig|1183438.3.peg.891"/>
<accession>U5QDV9</accession>
<name>U5QDV9_GLOK1</name>
<keyword evidence="2" id="KW-1185">Reference proteome</keyword>
<evidence type="ECO:0000313" key="2">
    <source>
        <dbReference type="Proteomes" id="UP000017396"/>
    </source>
</evidence>
<organism evidence="1 2">
    <name type="scientific">Gloeobacter kilaueensis (strain ATCC BAA-2537 / CCAP 1431/1 / ULC 316 / JS1)</name>
    <dbReference type="NCBI Taxonomy" id="1183438"/>
    <lineage>
        <taxon>Bacteria</taxon>
        <taxon>Bacillati</taxon>
        <taxon>Cyanobacteriota</taxon>
        <taxon>Cyanophyceae</taxon>
        <taxon>Gloeobacterales</taxon>
        <taxon>Gloeobacteraceae</taxon>
        <taxon>Gloeobacter</taxon>
    </lineage>
</organism>
<sequence length="273" mass="29250">MAIQPPTTRFPKIQGRVRFGKPNPSYPGPGQLRPVGNCETCSINANPSTETALDYQYIPPAITNIPINDAGLEISIVMSSIVKENLAILGNGVSTSVAASTAPSGDPNLIVLGPAITTYEYDYPGLNLSNLVVKLRTGTSPTFTYTLLTVNNDYQVDLDTGVIKLIKTGQQGTAVLVAGAASNGYDLTAGMTEFDLADNTYFVSIAGRNITDNLRPIRAEIYKVAFDPAKILEVLNKSLTNFTLVGRVLPDLTRSFTDPEGAYWNIKSGLDLS</sequence>
<gene>
    <name evidence="1" type="ORF">GKIL_0901</name>
</gene>